<evidence type="ECO:0000256" key="1">
    <source>
        <dbReference type="SAM" id="Coils"/>
    </source>
</evidence>
<dbReference type="Gene3D" id="1.20.5.170">
    <property type="match status" value="1"/>
</dbReference>
<organism evidence="3 4">
    <name type="scientific">Ostreobium quekettii</name>
    <dbReference type="NCBI Taxonomy" id="121088"/>
    <lineage>
        <taxon>Eukaryota</taxon>
        <taxon>Viridiplantae</taxon>
        <taxon>Chlorophyta</taxon>
        <taxon>core chlorophytes</taxon>
        <taxon>Ulvophyceae</taxon>
        <taxon>TCBD clade</taxon>
        <taxon>Bryopsidales</taxon>
        <taxon>Ostreobineae</taxon>
        <taxon>Ostreobiaceae</taxon>
        <taxon>Ostreobium</taxon>
    </lineage>
</organism>
<feature type="region of interest" description="Disordered" evidence="2">
    <location>
        <begin position="1"/>
        <end position="36"/>
    </location>
</feature>
<reference evidence="3" key="1">
    <citation type="submission" date="2020-12" db="EMBL/GenBank/DDBJ databases">
        <authorList>
            <person name="Iha C."/>
        </authorList>
    </citation>
    <scope>NUCLEOTIDE SEQUENCE</scope>
</reference>
<evidence type="ECO:0000313" key="4">
    <source>
        <dbReference type="Proteomes" id="UP000708148"/>
    </source>
</evidence>
<evidence type="ECO:0000256" key="2">
    <source>
        <dbReference type="SAM" id="MobiDB-lite"/>
    </source>
</evidence>
<feature type="region of interest" description="Disordered" evidence="2">
    <location>
        <begin position="51"/>
        <end position="107"/>
    </location>
</feature>
<comment type="caution">
    <text evidence="3">The sequence shown here is derived from an EMBL/GenBank/DDBJ whole genome shotgun (WGS) entry which is preliminary data.</text>
</comment>
<gene>
    <name evidence="3" type="ORF">OSTQU699_LOCUS1356</name>
</gene>
<feature type="compositionally biased region" description="Basic and acidic residues" evidence="2">
    <location>
        <begin position="172"/>
        <end position="184"/>
    </location>
</feature>
<evidence type="ECO:0000313" key="3">
    <source>
        <dbReference type="EMBL" id="CAD7695995.1"/>
    </source>
</evidence>
<feature type="compositionally biased region" description="Pro residues" evidence="2">
    <location>
        <begin position="13"/>
        <end position="24"/>
    </location>
</feature>
<dbReference type="InterPro" id="IPR046347">
    <property type="entry name" value="bZIP_sf"/>
</dbReference>
<feature type="compositionally biased region" description="Basic and acidic residues" evidence="2">
    <location>
        <begin position="134"/>
        <end position="150"/>
    </location>
</feature>
<dbReference type="GO" id="GO:0003700">
    <property type="term" value="F:DNA-binding transcription factor activity"/>
    <property type="evidence" value="ECO:0007669"/>
    <property type="project" value="InterPro"/>
</dbReference>
<dbReference type="Proteomes" id="UP000708148">
    <property type="component" value="Unassembled WGS sequence"/>
</dbReference>
<feature type="compositionally biased region" description="Polar residues" evidence="2">
    <location>
        <begin position="1"/>
        <end position="10"/>
    </location>
</feature>
<dbReference type="SUPFAM" id="SSF57959">
    <property type="entry name" value="Leucine zipper domain"/>
    <property type="match status" value="1"/>
</dbReference>
<keyword evidence="1" id="KW-0175">Coiled coil</keyword>
<feature type="compositionally biased region" description="Basic residues" evidence="2">
    <location>
        <begin position="151"/>
        <end position="161"/>
    </location>
</feature>
<dbReference type="CDD" id="cd14686">
    <property type="entry name" value="bZIP"/>
    <property type="match status" value="1"/>
</dbReference>
<dbReference type="EMBL" id="CAJHUC010000417">
    <property type="protein sequence ID" value="CAD7695995.1"/>
    <property type="molecule type" value="Genomic_DNA"/>
</dbReference>
<accession>A0A8S1IQL6</accession>
<sequence>MDQKPPQASQPSGLPPSPMAPPFKFPSEVPNNAADDYLDMDDALHNFLSALWDSPIPDPSLLEDSAADRPPALWEPQSQTGFGGTADSTGPWGARLDVGNEGASNGVASDEVDEVLGKVFAQEDKCALTSVGECGHEEAQEEARERDGAKGKGRGRGKKRREAANLEADADAVNKPEGRAEAWQEQKVAQKQFREKRKVKVNGLEREVQQLKALLESLQLENTTLQGQNGILHKVLDMRNEQIKELQDRTKCFWHDHEADQNQASLSPVTLSELRKGTVVEVTVDMLKKMQPEELKQYWREYANVMSAALVEAERDPDAQERVGKLVNELIMLSMRFAVLNPVCTKMWTTHQGSSSEVQEVQKWVDFFPTLCLTEAQTQEIIKMRSVLLQRLQMVMDERRVLAATIRTTVASSTQGEKIGVEHVKAKETVMQLKDNLRSEHDTMLGFVAKMLKQILTPMQAARMVVHAYPVKPDLLAVASAVQQCADRS</sequence>
<dbReference type="AlphaFoldDB" id="A0A8S1IQL6"/>
<feature type="coiled-coil region" evidence="1">
    <location>
        <begin position="194"/>
        <end position="228"/>
    </location>
</feature>
<keyword evidence="4" id="KW-1185">Reference proteome</keyword>
<proteinExistence type="predicted"/>
<name>A0A8S1IQL6_9CHLO</name>
<protein>
    <recommendedName>
        <fullName evidence="5">BZIP domain-containing protein</fullName>
    </recommendedName>
</protein>
<evidence type="ECO:0008006" key="5">
    <source>
        <dbReference type="Google" id="ProtNLM"/>
    </source>
</evidence>
<dbReference type="OrthoDB" id="548708at2759"/>
<feature type="region of interest" description="Disordered" evidence="2">
    <location>
        <begin position="133"/>
        <end position="184"/>
    </location>
</feature>